<feature type="binding site" evidence="6">
    <location>
        <position position="185"/>
    </location>
    <ligand>
        <name>substrate</name>
    </ligand>
</feature>
<feature type="binding site" evidence="6">
    <location>
        <position position="154"/>
    </location>
    <ligand>
        <name>substrate</name>
    </ligand>
</feature>
<dbReference type="AlphaFoldDB" id="A0A9D1A4L1"/>
<name>A0A9D1A4L1_9FIRM</name>
<organism evidence="7 8">
    <name type="scientific">Candidatus Copromonas faecavium</name>
    <name type="common">nom. illeg.</name>
    <dbReference type="NCBI Taxonomy" id="2840740"/>
    <lineage>
        <taxon>Bacteria</taxon>
        <taxon>Bacillati</taxon>
        <taxon>Bacillota</taxon>
        <taxon>Clostridia</taxon>
        <taxon>Lachnospirales</taxon>
        <taxon>Lachnospiraceae</taxon>
        <taxon>Candidatus Copromonas (nom. illeg.)</taxon>
    </lineage>
</organism>
<sequence>MQTLLEEILEKGKEKIPYGKTADYIPELGRADKNRLGICIFTRDGKQYRAGDTSTRFTIQSISKVINLAAALERCGFEHVFSKVGMEPSGEAFNSLVELDLTSSYPFNPMINSGAIAVASFLEPIMDFEEMLEFARNLCQDPGITLDEAVCQSEMSHASRNRAIAYLLESKGIIESDVEKSLQLYIKLCSLSVTAQSLANLGLVLACGGTHPVTGERLLSSHVVQVIKTIMLTCGMYDGSGTSAVLVGLPAKSGVGGGILSLADRKMGIGIYGPALDKKGNSIAGQEMLRLLSEKLHLHLFAEESRPPA</sequence>
<evidence type="ECO:0000313" key="7">
    <source>
        <dbReference type="EMBL" id="HIR05967.1"/>
    </source>
</evidence>
<keyword evidence="4 6" id="KW-0378">Hydrolase</keyword>
<dbReference type="Pfam" id="PF04960">
    <property type="entry name" value="Glutaminase"/>
    <property type="match status" value="1"/>
</dbReference>
<evidence type="ECO:0000256" key="2">
    <source>
        <dbReference type="ARBA" id="ARBA00011881"/>
    </source>
</evidence>
<evidence type="ECO:0000256" key="5">
    <source>
        <dbReference type="ARBA" id="ARBA00049534"/>
    </source>
</evidence>
<dbReference type="Proteomes" id="UP000824250">
    <property type="component" value="Unassembled WGS sequence"/>
</dbReference>
<comment type="catalytic activity">
    <reaction evidence="5 6">
        <text>L-glutamine + H2O = L-glutamate + NH4(+)</text>
        <dbReference type="Rhea" id="RHEA:15889"/>
        <dbReference type="ChEBI" id="CHEBI:15377"/>
        <dbReference type="ChEBI" id="CHEBI:28938"/>
        <dbReference type="ChEBI" id="CHEBI:29985"/>
        <dbReference type="ChEBI" id="CHEBI:58359"/>
        <dbReference type="EC" id="3.5.1.2"/>
    </reaction>
</comment>
<dbReference type="NCBIfam" id="TIGR03814">
    <property type="entry name" value="Gln_ase"/>
    <property type="match status" value="1"/>
</dbReference>
<feature type="binding site" evidence="6">
    <location>
        <position position="255"/>
    </location>
    <ligand>
        <name>substrate</name>
    </ligand>
</feature>
<comment type="caution">
    <text evidence="7">The sequence shown here is derived from an EMBL/GenBank/DDBJ whole genome shotgun (WGS) entry which is preliminary data.</text>
</comment>
<dbReference type="InterPro" id="IPR015868">
    <property type="entry name" value="Glutaminase"/>
</dbReference>
<dbReference type="FunFam" id="3.40.710.10:FF:000005">
    <property type="entry name" value="Glutaminase"/>
    <property type="match status" value="1"/>
</dbReference>
<evidence type="ECO:0000256" key="1">
    <source>
        <dbReference type="ARBA" id="ARBA00011076"/>
    </source>
</evidence>
<evidence type="ECO:0000256" key="6">
    <source>
        <dbReference type="HAMAP-Rule" id="MF_00313"/>
    </source>
</evidence>
<dbReference type="PANTHER" id="PTHR12544">
    <property type="entry name" value="GLUTAMINASE"/>
    <property type="match status" value="1"/>
</dbReference>
<proteinExistence type="inferred from homology"/>
<comment type="similarity">
    <text evidence="1 6">Belongs to the glutaminase family.</text>
</comment>
<comment type="subunit">
    <text evidence="2 6">Homotetramer.</text>
</comment>
<dbReference type="Gene3D" id="3.40.710.10">
    <property type="entry name" value="DD-peptidase/beta-lactamase superfamily"/>
    <property type="match status" value="1"/>
</dbReference>
<feature type="binding site" evidence="6">
    <location>
        <position position="112"/>
    </location>
    <ligand>
        <name>substrate</name>
    </ligand>
</feature>
<dbReference type="EC" id="3.5.1.2" evidence="3 6"/>
<reference evidence="7" key="1">
    <citation type="submission" date="2020-10" db="EMBL/GenBank/DDBJ databases">
        <authorList>
            <person name="Gilroy R."/>
        </authorList>
    </citation>
    <scope>NUCLEOTIDE SEQUENCE</scope>
    <source>
        <strain evidence="7">CHK180-2868</strain>
    </source>
</reference>
<protein>
    <recommendedName>
        <fullName evidence="3 6">Glutaminase</fullName>
        <ecNumber evidence="3 6">3.5.1.2</ecNumber>
    </recommendedName>
</protein>
<keyword evidence="6" id="KW-0007">Acetylation</keyword>
<evidence type="ECO:0000313" key="8">
    <source>
        <dbReference type="Proteomes" id="UP000824250"/>
    </source>
</evidence>
<feature type="binding site" evidence="6">
    <location>
        <position position="161"/>
    </location>
    <ligand>
        <name>substrate</name>
    </ligand>
</feature>
<feature type="binding site" evidence="6">
    <location>
        <position position="237"/>
    </location>
    <ligand>
        <name>substrate</name>
    </ligand>
</feature>
<gene>
    <name evidence="6 7" type="primary">glsA</name>
    <name evidence="7" type="ORF">IAB28_08390</name>
</gene>
<dbReference type="GO" id="GO:0004359">
    <property type="term" value="F:glutaminase activity"/>
    <property type="evidence" value="ECO:0007669"/>
    <property type="project" value="UniProtKB-UniRule"/>
</dbReference>
<evidence type="ECO:0000256" key="3">
    <source>
        <dbReference type="ARBA" id="ARBA00012918"/>
    </source>
</evidence>
<dbReference type="GO" id="GO:0006537">
    <property type="term" value="P:glutamate biosynthetic process"/>
    <property type="evidence" value="ECO:0007669"/>
    <property type="project" value="TreeGrafter"/>
</dbReference>
<dbReference type="GO" id="GO:0006543">
    <property type="term" value="P:L-glutamine catabolic process"/>
    <property type="evidence" value="ECO:0007669"/>
    <property type="project" value="TreeGrafter"/>
</dbReference>
<dbReference type="PANTHER" id="PTHR12544:SF29">
    <property type="entry name" value="GLUTAMINASE"/>
    <property type="match status" value="1"/>
</dbReference>
<accession>A0A9D1A4L1</accession>
<evidence type="ECO:0000256" key="4">
    <source>
        <dbReference type="ARBA" id="ARBA00022801"/>
    </source>
</evidence>
<dbReference type="EMBL" id="DVGC01000046">
    <property type="protein sequence ID" value="HIR05967.1"/>
    <property type="molecule type" value="Genomic_DNA"/>
</dbReference>
<dbReference type="InterPro" id="IPR012338">
    <property type="entry name" value="Beta-lactam/transpept-like"/>
</dbReference>
<feature type="binding site" evidence="6">
    <location>
        <position position="61"/>
    </location>
    <ligand>
        <name>substrate</name>
    </ligand>
</feature>
<reference evidence="7" key="2">
    <citation type="journal article" date="2021" name="PeerJ">
        <title>Extensive microbial diversity within the chicken gut microbiome revealed by metagenomics and culture.</title>
        <authorList>
            <person name="Gilroy R."/>
            <person name="Ravi A."/>
            <person name="Getino M."/>
            <person name="Pursley I."/>
            <person name="Horton D.L."/>
            <person name="Alikhan N.F."/>
            <person name="Baker D."/>
            <person name="Gharbi K."/>
            <person name="Hall N."/>
            <person name="Watson M."/>
            <person name="Adriaenssens E.M."/>
            <person name="Foster-Nyarko E."/>
            <person name="Jarju S."/>
            <person name="Secka A."/>
            <person name="Antonio M."/>
            <person name="Oren A."/>
            <person name="Chaudhuri R.R."/>
            <person name="La Ragione R."/>
            <person name="Hildebrand F."/>
            <person name="Pallen M.J."/>
        </authorList>
    </citation>
    <scope>NUCLEOTIDE SEQUENCE</scope>
    <source>
        <strain evidence="7">CHK180-2868</strain>
    </source>
</reference>
<dbReference type="SUPFAM" id="SSF56601">
    <property type="entry name" value="beta-lactamase/transpeptidase-like"/>
    <property type="match status" value="1"/>
</dbReference>
<dbReference type="HAMAP" id="MF_00313">
    <property type="entry name" value="Glutaminase"/>
    <property type="match status" value="1"/>
</dbReference>